<dbReference type="Proteomes" id="UP000711488">
    <property type="component" value="Unassembled WGS sequence"/>
</dbReference>
<evidence type="ECO:0000256" key="1">
    <source>
        <dbReference type="ARBA" id="ARBA00004651"/>
    </source>
</evidence>
<reference evidence="7" key="1">
    <citation type="submission" date="2014-08" db="EMBL/GenBank/DDBJ databases">
        <authorList>
            <person name="Murali S."/>
            <person name="Richards S."/>
            <person name="Bandaranaike D."/>
            <person name="Bellair M."/>
            <person name="Blankenburg K."/>
            <person name="Chao H."/>
            <person name="Dinh H."/>
            <person name="Doddapaneni H."/>
            <person name="Dugan-Rocha S."/>
            <person name="Elkadiri S."/>
            <person name="Gnanaolivu R."/>
            <person name="Hughes D."/>
            <person name="Lee S."/>
            <person name="Li M."/>
            <person name="Ming W."/>
            <person name="Munidasa M."/>
            <person name="Muniz J."/>
            <person name="Nguyen L."/>
            <person name="Osuji N."/>
            <person name="Pu L.-L."/>
            <person name="Puazo M."/>
            <person name="Skinner E."/>
            <person name="Qu C."/>
            <person name="Quiroz J."/>
            <person name="Raj R."/>
            <person name="Weissenberger G."/>
            <person name="Xin Y."/>
            <person name="Zou X."/>
            <person name="Han Y."/>
            <person name="Worley K."/>
            <person name="Muzny D."/>
            <person name="Gibbs R."/>
        </authorList>
    </citation>
    <scope>NUCLEOTIDE SEQUENCE</scope>
    <source>
        <strain evidence="7">HAZT.00-mixed</strain>
        <tissue evidence="7">Whole organism</tissue>
    </source>
</reference>
<gene>
    <name evidence="7" type="ORF">HAZT_HAZT006565</name>
</gene>
<reference evidence="7" key="2">
    <citation type="journal article" date="2018" name="Environ. Sci. Technol.">
        <title>The Toxicogenome of Hyalella azteca: A Model for Sediment Ecotoxicology and Evolutionary Toxicology.</title>
        <authorList>
            <person name="Poynton H.C."/>
            <person name="Hasenbein S."/>
            <person name="Benoit J.B."/>
            <person name="Sepulveda M.S."/>
            <person name="Poelchau M.F."/>
            <person name="Hughes D.S.T."/>
            <person name="Murali S.C."/>
            <person name="Chen S."/>
            <person name="Glastad K.M."/>
            <person name="Goodisman M.A.D."/>
            <person name="Werren J.H."/>
            <person name="Vineis J.H."/>
            <person name="Bowen J.L."/>
            <person name="Friedrich M."/>
            <person name="Jones J."/>
            <person name="Robertson H.M."/>
            <person name="Feyereisen R."/>
            <person name="Mechler-Hickson A."/>
            <person name="Mathers N."/>
            <person name="Lee C.E."/>
            <person name="Colbourne J.K."/>
            <person name="Biales A."/>
            <person name="Johnston J.S."/>
            <person name="Wellborn G.A."/>
            <person name="Rosendale A.J."/>
            <person name="Cridge A.G."/>
            <person name="Munoz-Torres M.C."/>
            <person name="Bain P.A."/>
            <person name="Manny A.R."/>
            <person name="Major K.M."/>
            <person name="Lambert F.N."/>
            <person name="Vulpe C.D."/>
            <person name="Tuck P."/>
            <person name="Blalock B.J."/>
            <person name="Lin Y.Y."/>
            <person name="Smith M.E."/>
            <person name="Ochoa-Acuna H."/>
            <person name="Chen M.M."/>
            <person name="Childers C.P."/>
            <person name="Qu J."/>
            <person name="Dugan S."/>
            <person name="Lee S.L."/>
            <person name="Chao H."/>
            <person name="Dinh H."/>
            <person name="Han Y."/>
            <person name="Doddapaneni H."/>
            <person name="Worley K.C."/>
            <person name="Muzny D.M."/>
            <person name="Gibbs R.A."/>
            <person name="Richards S."/>
        </authorList>
    </citation>
    <scope>NUCLEOTIDE SEQUENCE</scope>
    <source>
        <strain evidence="7">HAZT.00-mixed</strain>
        <tissue evidence="7">Whole organism</tissue>
    </source>
</reference>
<dbReference type="Pfam" id="PF08395">
    <property type="entry name" value="7tm_7"/>
    <property type="match status" value="1"/>
</dbReference>
<dbReference type="GO" id="GO:0050909">
    <property type="term" value="P:sensory perception of taste"/>
    <property type="evidence" value="ECO:0007669"/>
    <property type="project" value="InterPro"/>
</dbReference>
<keyword evidence="4 6" id="KW-1133">Transmembrane helix</keyword>
<dbReference type="InterPro" id="IPR013604">
    <property type="entry name" value="7TM_chemorcpt"/>
</dbReference>
<feature type="transmembrane region" description="Helical" evidence="6">
    <location>
        <begin position="329"/>
        <end position="349"/>
    </location>
</feature>
<feature type="transmembrane region" description="Helical" evidence="6">
    <location>
        <begin position="176"/>
        <end position="199"/>
    </location>
</feature>
<organism evidence="7">
    <name type="scientific">Hyalella azteca</name>
    <name type="common">Amphipod</name>
    <dbReference type="NCBI Taxonomy" id="294128"/>
    <lineage>
        <taxon>Eukaryota</taxon>
        <taxon>Metazoa</taxon>
        <taxon>Ecdysozoa</taxon>
        <taxon>Arthropoda</taxon>
        <taxon>Crustacea</taxon>
        <taxon>Multicrustacea</taxon>
        <taxon>Malacostraca</taxon>
        <taxon>Eumalacostraca</taxon>
        <taxon>Peracarida</taxon>
        <taxon>Amphipoda</taxon>
        <taxon>Senticaudata</taxon>
        <taxon>Talitrida</taxon>
        <taxon>Talitroidea</taxon>
        <taxon>Hyalellidae</taxon>
        <taxon>Hyalella</taxon>
    </lineage>
</organism>
<feature type="transmembrane region" description="Helical" evidence="6">
    <location>
        <begin position="44"/>
        <end position="64"/>
    </location>
</feature>
<reference evidence="7" key="3">
    <citation type="submission" date="2019-06" db="EMBL/GenBank/DDBJ databases">
        <authorList>
            <person name="Poynton C."/>
            <person name="Hasenbein S."/>
            <person name="Benoit J.B."/>
            <person name="Sepulveda M.S."/>
            <person name="Poelchau M.F."/>
            <person name="Murali S.C."/>
            <person name="Chen S."/>
            <person name="Glastad K.M."/>
            <person name="Werren J.H."/>
            <person name="Vineis J.H."/>
            <person name="Bowen J.L."/>
            <person name="Friedrich M."/>
            <person name="Jones J."/>
            <person name="Robertson H.M."/>
            <person name="Feyereisen R."/>
            <person name="Mechler-Hickson A."/>
            <person name="Mathers N."/>
            <person name="Lee C.E."/>
            <person name="Colbourne J.K."/>
            <person name="Biales A."/>
            <person name="Johnston J.S."/>
            <person name="Wellborn G.A."/>
            <person name="Rosendale A.J."/>
            <person name="Cridge A.G."/>
            <person name="Munoz-Torres M.C."/>
            <person name="Bain P.A."/>
            <person name="Manny A.R."/>
            <person name="Major K.M."/>
            <person name="Lambert F.N."/>
            <person name="Vulpe C.D."/>
            <person name="Tuck P."/>
            <person name="Blalock B.J."/>
            <person name="Lin Y.-Y."/>
            <person name="Smith M.E."/>
            <person name="Ochoa-Acuna H."/>
            <person name="Chen M.-J.M."/>
            <person name="Childers C.P."/>
            <person name="Qu J."/>
            <person name="Dugan S."/>
            <person name="Lee S.L."/>
            <person name="Chao H."/>
            <person name="Dinh H."/>
            <person name="Han Y."/>
            <person name="Doddapaneni H."/>
            <person name="Worley K.C."/>
            <person name="Muzny D.M."/>
            <person name="Gibbs R.A."/>
            <person name="Richards S."/>
        </authorList>
    </citation>
    <scope>NUCLEOTIDE SEQUENCE</scope>
    <source>
        <strain evidence="7">HAZT.00-mixed</strain>
        <tissue evidence="7">Whole organism</tissue>
    </source>
</reference>
<keyword evidence="2" id="KW-1003">Cell membrane</keyword>
<feature type="transmembrane region" description="Helical" evidence="6">
    <location>
        <begin position="145"/>
        <end position="164"/>
    </location>
</feature>
<protein>
    <submittedName>
        <fullName evidence="7">Gustatory receptor 5</fullName>
    </submittedName>
</protein>
<proteinExistence type="predicted"/>
<evidence type="ECO:0000256" key="5">
    <source>
        <dbReference type="ARBA" id="ARBA00023136"/>
    </source>
</evidence>
<evidence type="ECO:0000256" key="3">
    <source>
        <dbReference type="ARBA" id="ARBA00022692"/>
    </source>
</evidence>
<sequence length="425" mass="49168">MWIKFLNFLLRIFGYLPYKWKAQDVSPKKGQVAENFSLVKSNKWNVWSAALTLGLSSVMFLDIYESIFKSRVNQLNYSTLRVFHTIYDVTMALSVALIQVLCFIQRDKLARIFLESKNICRMVKGFSGELVYERHTSNRLWSTRLMVTLVLFAVIISLTAYWVFDVVVFDVLTLALLSVRFTAMGLQFCLLGVTFEFFLGQIENCIDAVFKNVIGPGLGWCNCLTGDNGGDKSLDLVRLKPEKNWPGVEHTHLPQRLEMHSVNWMGHGKIFQRVQEDIMRIYSLLKLLISYMEKIIVVKIILLIFLAIVDICYLMLFQKLKTSQKMLNVSHTLITVTPLLFFLNLPTSYTEKVAALKWKLMKLTILPTHRIAIEQLKELQHLLDQSPSFDMCHVFTLERSKIVHIFSFVATYVVIFMQFLSAEKN</sequence>
<feature type="transmembrane region" description="Helical" evidence="6">
    <location>
        <begin position="402"/>
        <end position="420"/>
    </location>
</feature>
<accession>A0A6A0GT56</accession>
<evidence type="ECO:0000256" key="4">
    <source>
        <dbReference type="ARBA" id="ARBA00022989"/>
    </source>
</evidence>
<dbReference type="EMBL" id="JQDR03014865">
    <property type="protein sequence ID" value="KAA0187496.1"/>
    <property type="molecule type" value="Genomic_DNA"/>
</dbReference>
<evidence type="ECO:0000313" key="7">
    <source>
        <dbReference type="EMBL" id="KAA0187496.1"/>
    </source>
</evidence>
<comment type="caution">
    <text evidence="7">The sequence shown here is derived from an EMBL/GenBank/DDBJ whole genome shotgun (WGS) entry which is preliminary data.</text>
</comment>
<evidence type="ECO:0000256" key="6">
    <source>
        <dbReference type="SAM" id="Phobius"/>
    </source>
</evidence>
<keyword evidence="7" id="KW-0675">Receptor</keyword>
<comment type="subcellular location">
    <subcellularLocation>
        <location evidence="1">Cell membrane</location>
        <topology evidence="1">Multi-pass membrane protein</topology>
    </subcellularLocation>
</comment>
<name>A0A6A0GT56_HYAAZ</name>
<dbReference type="AlphaFoldDB" id="A0A6A0GT56"/>
<feature type="transmembrane region" description="Helical" evidence="6">
    <location>
        <begin position="296"/>
        <end position="317"/>
    </location>
</feature>
<dbReference type="GO" id="GO:0005886">
    <property type="term" value="C:plasma membrane"/>
    <property type="evidence" value="ECO:0007669"/>
    <property type="project" value="UniProtKB-SubCell"/>
</dbReference>
<keyword evidence="5 6" id="KW-0472">Membrane</keyword>
<feature type="transmembrane region" description="Helical" evidence="6">
    <location>
        <begin position="84"/>
        <end position="104"/>
    </location>
</feature>
<keyword evidence="3 6" id="KW-0812">Transmembrane</keyword>
<evidence type="ECO:0000256" key="2">
    <source>
        <dbReference type="ARBA" id="ARBA00022475"/>
    </source>
</evidence>